<reference evidence="3 4" key="1">
    <citation type="submission" date="2017-11" db="EMBL/GenBank/DDBJ databases">
        <title>Isolation and Characterization of Family Methanocellaceae Species from Potential Methane Hydrate Area Offshore Southwestern Taiwan.</title>
        <authorList>
            <person name="Zhang W.-L."/>
            <person name="Chen W.-C."/>
            <person name="Lai M.-C."/>
            <person name="Chen S.-C."/>
        </authorList>
    </citation>
    <scope>NUCLEOTIDE SEQUENCE [LARGE SCALE GENOMIC DNA]</scope>
    <source>
        <strain evidence="3 4">CWC-04</strain>
    </source>
</reference>
<evidence type="ECO:0000313" key="3">
    <source>
        <dbReference type="EMBL" id="MCD1294867.1"/>
    </source>
</evidence>
<dbReference type="InterPro" id="IPR001296">
    <property type="entry name" value="Glyco_trans_1"/>
</dbReference>
<dbReference type="Pfam" id="PF00534">
    <property type="entry name" value="Glycos_transf_1"/>
    <property type="match status" value="1"/>
</dbReference>
<dbReference type="PANTHER" id="PTHR45947">
    <property type="entry name" value="SULFOQUINOVOSYL TRANSFERASE SQD2"/>
    <property type="match status" value="1"/>
</dbReference>
<keyword evidence="4" id="KW-1185">Reference proteome</keyword>
<dbReference type="InterPro" id="IPR028098">
    <property type="entry name" value="Glyco_trans_4-like_N"/>
</dbReference>
<dbReference type="Gene3D" id="3.40.50.2000">
    <property type="entry name" value="Glycogen Phosphorylase B"/>
    <property type="match status" value="2"/>
</dbReference>
<feature type="domain" description="Glycosyl transferase family 1" evidence="1">
    <location>
        <begin position="190"/>
        <end position="347"/>
    </location>
</feature>
<evidence type="ECO:0000313" key="4">
    <source>
        <dbReference type="Proteomes" id="UP001320159"/>
    </source>
</evidence>
<dbReference type="Pfam" id="PF13439">
    <property type="entry name" value="Glyco_transf_4"/>
    <property type="match status" value="1"/>
</dbReference>
<accession>A0AAP2W642</accession>
<gene>
    <name evidence="3" type="ORF">CUJ83_07630</name>
</gene>
<sequence length="376" mass="43024">MCQVISLKIVSIGNFIDYQIQLSNNLVKNDSTMLVLYTMGKTIPEEHFGIVGEGVDINVLSRSGPIYDPIKLSRFLFDFYRVMRKIRKYEPDVIHFQIGSPILAFFVPFLKRYRMVTTFHDVKPHTGEKKFWEPMPLHYLLRSSEEILVHGEKLKQIIVDAQYKPSDKVHSIPMGPHNIEPFMVHLNDDIKEEDNTILFFGRIYEYKGLEYLIKAEPLITKEIPDARIVIAGTGEDFKKYEDMMVNRDRFIVYNHHISFKEGAEIFQRCSVVALPYIDASQSGVVSTAYGFKKPVVVTDVGALSEIVDDGITGLVIQPGNPEALAAAIIKLLKDRGLRKRMGENAYKKLNTDLSWENISKRTIDIYKKATDGSFHN</sequence>
<name>A0AAP2W642_9EURY</name>
<proteinExistence type="predicted"/>
<dbReference type="SUPFAM" id="SSF53756">
    <property type="entry name" value="UDP-Glycosyltransferase/glycogen phosphorylase"/>
    <property type="match status" value="1"/>
</dbReference>
<feature type="domain" description="Glycosyltransferase subfamily 4-like N-terminal" evidence="2">
    <location>
        <begin position="21"/>
        <end position="175"/>
    </location>
</feature>
<dbReference type="InterPro" id="IPR050194">
    <property type="entry name" value="Glycosyltransferase_grp1"/>
</dbReference>
<comment type="caution">
    <text evidence="3">The sequence shown here is derived from an EMBL/GenBank/DDBJ whole genome shotgun (WGS) entry which is preliminary data.</text>
</comment>
<dbReference type="GO" id="GO:0016757">
    <property type="term" value="F:glycosyltransferase activity"/>
    <property type="evidence" value="ECO:0007669"/>
    <property type="project" value="InterPro"/>
</dbReference>
<dbReference type="PANTHER" id="PTHR45947:SF3">
    <property type="entry name" value="SULFOQUINOVOSYL TRANSFERASE SQD2"/>
    <property type="match status" value="1"/>
</dbReference>
<evidence type="ECO:0000259" key="2">
    <source>
        <dbReference type="Pfam" id="PF13439"/>
    </source>
</evidence>
<dbReference type="AlphaFoldDB" id="A0AAP2W642"/>
<dbReference type="CDD" id="cd03801">
    <property type="entry name" value="GT4_PimA-like"/>
    <property type="match status" value="1"/>
</dbReference>
<dbReference type="Proteomes" id="UP001320159">
    <property type="component" value="Unassembled WGS sequence"/>
</dbReference>
<organism evidence="3 4">
    <name type="scientific">Methanooceanicella nereidis</name>
    <dbReference type="NCBI Taxonomy" id="2052831"/>
    <lineage>
        <taxon>Archaea</taxon>
        <taxon>Methanobacteriati</taxon>
        <taxon>Methanobacteriota</taxon>
        <taxon>Stenosarchaea group</taxon>
        <taxon>Methanomicrobia</taxon>
        <taxon>Methanocellales</taxon>
        <taxon>Methanocellaceae</taxon>
        <taxon>Methanooceanicella</taxon>
    </lineage>
</organism>
<evidence type="ECO:0000259" key="1">
    <source>
        <dbReference type="Pfam" id="PF00534"/>
    </source>
</evidence>
<dbReference type="EMBL" id="PGCK01000005">
    <property type="protein sequence ID" value="MCD1294867.1"/>
    <property type="molecule type" value="Genomic_DNA"/>
</dbReference>
<protein>
    <submittedName>
        <fullName evidence="3">Glycosyltransferase family 1 protein</fullName>
    </submittedName>
</protein>